<dbReference type="Proteomes" id="UP000035760">
    <property type="component" value="Unassembled WGS sequence"/>
</dbReference>
<dbReference type="InterPro" id="IPR007555">
    <property type="entry name" value="DUF499"/>
</dbReference>
<name>W6MA76_9GAMM</name>
<proteinExistence type="predicted"/>
<comment type="caution">
    <text evidence="3">The sequence shown here is derived from an EMBL/GenBank/DDBJ whole genome shotgun (WGS) entry which is preliminary data.</text>
</comment>
<evidence type="ECO:0000256" key="1">
    <source>
        <dbReference type="SAM" id="MobiDB-lite"/>
    </source>
</evidence>
<reference evidence="3" key="1">
    <citation type="submission" date="2013-07" db="EMBL/GenBank/DDBJ databases">
        <authorList>
            <person name="McIlroy S."/>
        </authorList>
    </citation>
    <scope>NUCLEOTIDE SEQUENCE [LARGE SCALE GENOMIC DNA]</scope>
    <source>
        <strain evidence="3">Run_A_D11</strain>
    </source>
</reference>
<dbReference type="Pfam" id="PF04465">
    <property type="entry name" value="DUF499"/>
    <property type="match status" value="1"/>
</dbReference>
<dbReference type="InterPro" id="IPR041650">
    <property type="entry name" value="HEPN_Swt1"/>
</dbReference>
<feature type="compositionally biased region" description="Basic and acidic residues" evidence="1">
    <location>
        <begin position="973"/>
        <end position="984"/>
    </location>
</feature>
<reference evidence="3" key="2">
    <citation type="submission" date="2014-03" db="EMBL/GenBank/DDBJ databases">
        <title>Candidatus Competibacter-lineage genomes retrieved from metagenomes reveal functional metabolic diversity.</title>
        <authorList>
            <person name="McIlroy S.J."/>
            <person name="Albertsen M."/>
            <person name="Andresen E.K."/>
            <person name="Saunders A.M."/>
            <person name="Kristiansen R."/>
            <person name="Stokholm-Bjerregaard M."/>
            <person name="Nielsen K.L."/>
            <person name="Nielsen P.H."/>
        </authorList>
    </citation>
    <scope>NUCLEOTIDE SEQUENCE</scope>
    <source>
        <strain evidence="3">Run_A_D11</strain>
    </source>
</reference>
<evidence type="ECO:0000259" key="2">
    <source>
        <dbReference type="Pfam" id="PF18731"/>
    </source>
</evidence>
<dbReference type="Pfam" id="PF18731">
    <property type="entry name" value="HEPN_Swt1"/>
    <property type="match status" value="1"/>
</dbReference>
<evidence type="ECO:0000313" key="3">
    <source>
        <dbReference type="EMBL" id="CDI04622.1"/>
    </source>
</evidence>
<dbReference type="AlphaFoldDB" id="W6MA76"/>
<dbReference type="OrthoDB" id="9757917at2"/>
<dbReference type="RefSeq" id="WP_048676961.1">
    <property type="nucleotide sequence ID" value="NZ_CBTJ020000114.1"/>
</dbReference>
<sequence length="1099" mass="121905">MALSNRERVHDAIELLRVGLTPFVERMFQARLGETWPDQFDQSRRYPLKRNPDGSLAWDSQALLKAMADHWRSVFESVLGRTERALVGELSEVRNAFAHEEPFSSDDTLRALDSVKRLLEAVSAKEQADAVDKSRVELQRTVFAEQARQQTRRKTLAVEGTPKAGLQPWREVITPHPDVSSGRYQQAEFAADLAQVHRGEGSDEYRDPVEFFGRTYLTEGLEHLLKSALLRLSGQGGDPVVELQTNFGGGKTHSMLATYHLFGAGAERALPGVEPLMTAVGISKVPKARRAVIVGTALSPGQAETKKDGTVIRTLWGQMAWQLGGAPAYRMIAEADANGTSPGSTVLATLFEKFGPCLVLIDEWVAFVRQLYHVSNLPAGSFDANLTFVQALTEAAKAVSNTLVVASLPASQIEIGGEGGQAALARLKNTFSRVESSWRPATADEGFEIVRRRLFQPITEQAHFAARDAVIRAFSRMYQENRSEFPPGCAEGDYLRRLEKAYPIHPELFDRLYEDWGGLDKFQRTRGVLRLMASVIHALWSQDDRSLMIVPASIPIDLAAVQSELTRYMEESWDAVLARDVDGDTSLPLRIDKDNPNLGRYSATRRVARTIYMGSAPGYKGQNPGIDDRQVKLGCTQPGEAPATFGDAIRRLANSATYLHSDGARYWYSTQPSLKRLADDRAAQLDVHDVWAHLIGVLREETGGRGEFAAVHPVPTHSGEVPDEPEVRLVIVSPEHPHIAKDEQSPALVFAREVLTTRGHSPRLYQNMVVFLAPDKQRLHELEEATRFHLAWMSIVNDGSLDLTQSQTHQAKARQTEMRDTVSARIRETWAWLLVPSQPDPRAKVEYLPTRLQGQEEIVTRASKKLVHEEALITRIGPARLSIPINSYLWGSGNHVGTKKLWDYFASYLYLPRLRDRAVLAEAIREGISKLFCEHFAYAEGYDESTDRYLGLVTAGGGSVVIDSSSVIVKPEVARQQEEADKAKRSTPGGSEGGSSKEEEEGDGPVQSGGEAKEPEPKKPILPKRFFGSVELDPDRLGKEAGRIAEEVLQHLSTLRGAQIKITLEIEATLPSGVAEDTQRIVTENCQTLRFSKQGFERS</sequence>
<protein>
    <recommendedName>
        <fullName evidence="2">Swt1-like HEPN domain-containing protein</fullName>
    </recommendedName>
</protein>
<feature type="domain" description="Swt1-like HEPN" evidence="2">
    <location>
        <begin position="12"/>
        <end position="123"/>
    </location>
</feature>
<organism evidence="3 4">
    <name type="scientific">Candidatus Competibacter denitrificans Run_A_D11</name>
    <dbReference type="NCBI Taxonomy" id="1400863"/>
    <lineage>
        <taxon>Bacteria</taxon>
        <taxon>Pseudomonadati</taxon>
        <taxon>Pseudomonadota</taxon>
        <taxon>Gammaproteobacteria</taxon>
        <taxon>Candidatus Competibacteraceae</taxon>
        <taxon>Candidatus Competibacter</taxon>
    </lineage>
</organism>
<gene>
    <name evidence="3" type="ORF">BN873_p20002</name>
</gene>
<dbReference type="EMBL" id="CBTJ020000114">
    <property type="protein sequence ID" value="CDI04622.1"/>
    <property type="molecule type" value="Genomic_DNA"/>
</dbReference>
<keyword evidence="4" id="KW-1185">Reference proteome</keyword>
<feature type="region of interest" description="Disordered" evidence="1">
    <location>
        <begin position="973"/>
        <end position="1024"/>
    </location>
</feature>
<evidence type="ECO:0000313" key="4">
    <source>
        <dbReference type="Proteomes" id="UP000035760"/>
    </source>
</evidence>
<accession>W6MA76</accession>